<keyword evidence="2" id="KW-1185">Reference proteome</keyword>
<reference evidence="1 2" key="1">
    <citation type="journal article" date="2018" name="Front. Plant Sci.">
        <title>Red Clover (Trifolium pratense) and Zigzag Clover (T. medium) - A Picture of Genomic Similarities and Differences.</title>
        <authorList>
            <person name="Dluhosova J."/>
            <person name="Istvanek J."/>
            <person name="Nedelnik J."/>
            <person name="Repkova J."/>
        </authorList>
    </citation>
    <scope>NUCLEOTIDE SEQUENCE [LARGE SCALE GENOMIC DNA]</scope>
    <source>
        <strain evidence="2">cv. 10/8</strain>
        <tissue evidence="1">Leaf</tissue>
    </source>
</reference>
<dbReference type="Proteomes" id="UP000265520">
    <property type="component" value="Unassembled WGS sequence"/>
</dbReference>
<accession>A0A392VGP2</accession>
<dbReference type="EMBL" id="LXQA011146054">
    <property type="protein sequence ID" value="MCI86633.1"/>
    <property type="molecule type" value="Genomic_DNA"/>
</dbReference>
<comment type="caution">
    <text evidence="1">The sequence shown here is derived from an EMBL/GenBank/DDBJ whole genome shotgun (WGS) entry which is preliminary data.</text>
</comment>
<sequence length="19" mass="2107">MPLSEKDKVSAGEDQGWET</sequence>
<feature type="non-terminal residue" evidence="1">
    <location>
        <position position="19"/>
    </location>
</feature>
<protein>
    <submittedName>
        <fullName evidence="1">Uncharacterized protein</fullName>
    </submittedName>
</protein>
<name>A0A392VGP2_9FABA</name>
<organism evidence="1 2">
    <name type="scientific">Trifolium medium</name>
    <dbReference type="NCBI Taxonomy" id="97028"/>
    <lineage>
        <taxon>Eukaryota</taxon>
        <taxon>Viridiplantae</taxon>
        <taxon>Streptophyta</taxon>
        <taxon>Embryophyta</taxon>
        <taxon>Tracheophyta</taxon>
        <taxon>Spermatophyta</taxon>
        <taxon>Magnoliopsida</taxon>
        <taxon>eudicotyledons</taxon>
        <taxon>Gunneridae</taxon>
        <taxon>Pentapetalae</taxon>
        <taxon>rosids</taxon>
        <taxon>fabids</taxon>
        <taxon>Fabales</taxon>
        <taxon>Fabaceae</taxon>
        <taxon>Papilionoideae</taxon>
        <taxon>50 kb inversion clade</taxon>
        <taxon>NPAAA clade</taxon>
        <taxon>Hologalegina</taxon>
        <taxon>IRL clade</taxon>
        <taxon>Trifolieae</taxon>
        <taxon>Trifolium</taxon>
    </lineage>
</organism>
<evidence type="ECO:0000313" key="1">
    <source>
        <dbReference type="EMBL" id="MCI86633.1"/>
    </source>
</evidence>
<dbReference type="AlphaFoldDB" id="A0A392VGP2"/>
<proteinExistence type="predicted"/>
<evidence type="ECO:0000313" key="2">
    <source>
        <dbReference type="Proteomes" id="UP000265520"/>
    </source>
</evidence>